<keyword evidence="1" id="KW-0175">Coiled coil</keyword>
<dbReference type="AlphaFoldDB" id="A0A9Q0MJW2"/>
<dbReference type="Gene3D" id="2.30.130.30">
    <property type="entry name" value="Hypothetical protein"/>
    <property type="match status" value="1"/>
</dbReference>
<dbReference type="GO" id="GO:0005634">
    <property type="term" value="C:nucleus"/>
    <property type="evidence" value="ECO:0007669"/>
    <property type="project" value="InterPro"/>
</dbReference>
<dbReference type="InterPro" id="IPR009349">
    <property type="entry name" value="TRIP4/RQT4_C2HC5_Znf"/>
</dbReference>
<organism evidence="4 5">
    <name type="scientific">Pseudolycoriella hygida</name>
    <dbReference type="NCBI Taxonomy" id="35572"/>
    <lineage>
        <taxon>Eukaryota</taxon>
        <taxon>Metazoa</taxon>
        <taxon>Ecdysozoa</taxon>
        <taxon>Arthropoda</taxon>
        <taxon>Hexapoda</taxon>
        <taxon>Insecta</taxon>
        <taxon>Pterygota</taxon>
        <taxon>Neoptera</taxon>
        <taxon>Endopterygota</taxon>
        <taxon>Diptera</taxon>
        <taxon>Nematocera</taxon>
        <taxon>Sciaroidea</taxon>
        <taxon>Sciaridae</taxon>
        <taxon>Pseudolycoriella</taxon>
    </lineage>
</organism>
<feature type="compositionally biased region" description="Basic and acidic residues" evidence="2">
    <location>
        <begin position="86"/>
        <end position="106"/>
    </location>
</feature>
<dbReference type="InterPro" id="IPR056994">
    <property type="entry name" value="TRI4_N"/>
</dbReference>
<dbReference type="InterPro" id="IPR007374">
    <property type="entry name" value="ASCH_domain"/>
</dbReference>
<proteinExistence type="predicted"/>
<dbReference type="GO" id="GO:0180022">
    <property type="term" value="C:RQC-trigger complex"/>
    <property type="evidence" value="ECO:0007669"/>
    <property type="project" value="InterPro"/>
</dbReference>
<dbReference type="GO" id="GO:0072344">
    <property type="term" value="P:rescue of stalled ribosome"/>
    <property type="evidence" value="ECO:0007669"/>
    <property type="project" value="InterPro"/>
</dbReference>
<dbReference type="PANTHER" id="PTHR12963">
    <property type="entry name" value="THYROID RECEPTOR INTERACTING PROTEIN RELATED"/>
    <property type="match status" value="1"/>
</dbReference>
<dbReference type="PANTHER" id="PTHR12963:SF4">
    <property type="entry name" value="ACTIVATING SIGNAL COINTEGRATOR 1"/>
    <property type="match status" value="1"/>
</dbReference>
<dbReference type="GO" id="GO:0008270">
    <property type="term" value="F:zinc ion binding"/>
    <property type="evidence" value="ECO:0007669"/>
    <property type="project" value="InterPro"/>
</dbReference>
<reference evidence="4" key="1">
    <citation type="submission" date="2022-07" db="EMBL/GenBank/DDBJ databases">
        <authorList>
            <person name="Trinca V."/>
            <person name="Uliana J.V.C."/>
            <person name="Torres T.T."/>
            <person name="Ward R.J."/>
            <person name="Monesi N."/>
        </authorList>
    </citation>
    <scope>NUCLEOTIDE SEQUENCE</scope>
    <source>
        <strain evidence="4">HSMRA1968</strain>
        <tissue evidence="4">Whole embryos</tissue>
    </source>
</reference>
<dbReference type="InterPro" id="IPR039128">
    <property type="entry name" value="TRIP4-like"/>
</dbReference>
<dbReference type="CDD" id="cd06554">
    <property type="entry name" value="ASCH_ASC-1_like"/>
    <property type="match status" value="1"/>
</dbReference>
<accession>A0A9Q0MJW2</accession>
<dbReference type="InterPro" id="IPR015947">
    <property type="entry name" value="PUA-like_sf"/>
</dbReference>
<dbReference type="SMART" id="SM01022">
    <property type="entry name" value="ASCH"/>
    <property type="match status" value="1"/>
</dbReference>
<evidence type="ECO:0000256" key="1">
    <source>
        <dbReference type="SAM" id="Coils"/>
    </source>
</evidence>
<evidence type="ECO:0000313" key="5">
    <source>
        <dbReference type="Proteomes" id="UP001151699"/>
    </source>
</evidence>
<evidence type="ECO:0000256" key="2">
    <source>
        <dbReference type="SAM" id="MobiDB-lite"/>
    </source>
</evidence>
<dbReference type="EMBL" id="WJQU01003591">
    <property type="protein sequence ID" value="KAJ6623590.1"/>
    <property type="molecule type" value="Genomic_DNA"/>
</dbReference>
<feature type="domain" description="ASCH" evidence="3">
    <location>
        <begin position="383"/>
        <end position="494"/>
    </location>
</feature>
<evidence type="ECO:0000313" key="4">
    <source>
        <dbReference type="EMBL" id="KAJ6623590.1"/>
    </source>
</evidence>
<dbReference type="Pfam" id="PF04266">
    <property type="entry name" value="ASCH"/>
    <property type="match status" value="1"/>
</dbReference>
<dbReference type="InterPro" id="IPR056993">
    <property type="entry name" value="TRIP4_3rd_dom"/>
</dbReference>
<dbReference type="Proteomes" id="UP001151699">
    <property type="component" value="Unassembled WGS sequence"/>
</dbReference>
<feature type="region of interest" description="Disordered" evidence="2">
    <location>
        <begin position="63"/>
        <end position="116"/>
    </location>
</feature>
<evidence type="ECO:0000259" key="3">
    <source>
        <dbReference type="SMART" id="SM01022"/>
    </source>
</evidence>
<name>A0A9Q0MJW2_9DIPT</name>
<dbReference type="OrthoDB" id="338816at2759"/>
<dbReference type="SUPFAM" id="SSF88697">
    <property type="entry name" value="PUA domain-like"/>
    <property type="match status" value="1"/>
</dbReference>
<feature type="coiled-coil region" evidence="1">
    <location>
        <begin position="253"/>
        <end position="280"/>
    </location>
</feature>
<gene>
    <name evidence="4" type="primary">TRIP4</name>
    <name evidence="4" type="ORF">Bhyg_17309</name>
</gene>
<comment type="caution">
    <text evidence="4">The sequence shown here is derived from an EMBL/GenBank/DDBJ whole genome shotgun (WGS) entry which is preliminary data.</text>
</comment>
<keyword evidence="5" id="KW-1185">Reference proteome</keyword>
<protein>
    <submittedName>
        <fullName evidence="4">Activating signal cointegrator 1</fullName>
    </submittedName>
</protein>
<dbReference type="FunFam" id="2.30.130.30:FF:000006">
    <property type="entry name" value="Putative_zinc_finger_motif_-_C2HC5-type /ASCH_domain_containing_protein_-_putative"/>
    <property type="match status" value="1"/>
</dbReference>
<dbReference type="Pfam" id="PF23134">
    <property type="entry name" value="TRIP4_3rd"/>
    <property type="match status" value="1"/>
</dbReference>
<dbReference type="Pfam" id="PF23135">
    <property type="entry name" value="TRI4_N"/>
    <property type="match status" value="1"/>
</dbReference>
<dbReference type="Pfam" id="PF06221">
    <property type="entry name" value="zf-C2HC5"/>
    <property type="match status" value="1"/>
</dbReference>
<sequence>MDEWLHQRLLDCLGFPVPDEMIQFVQTLRESHEIDDYFGTLLDFNVPEHCVFLNDFKQRILKKSSPPSENKAPKRNPLATKNQVTKKAENFKVDKPKSNSDTKSDKLTSQGQGQGAVRKKTKYVNLYSNDGQMRDTTILLKGRHLCNCQASKHKLINNCLKCGRIVCEQEGSGPCLFCGNLVCSEEELRIIEQSGKKGDGLKKTLMQQQRPKGWEEALALRNKLLEYDQTSEKRTTVIDDECDYFKSNSVWLSDSERKKLKELEEKMEAKKHESRLSKKITIDFSGRQVIEEPQMTADFQDEILREIAESCSINASIKQNITRNKDGVSLDEVHPLLEYPAPIFDKSVVSQHLSNPDRPTYDGIYNRVQDKELLEISDLRSCLSMHQPWASLLVAGIKKHEGRPWYTSHRGRLWIASTAKPVDAEDVRQMEQFYRAYYNDDSIEFPMQYPSGCLLGCVLVQDCLPQEEYRKVHPTGESESPFVFICAEPQELPIRFPVKGMHKIYKLDQNIHTAAVKSLQRVAKILASGD</sequence>